<accession>A0A117IGA1</accession>
<reference evidence="1 2" key="1">
    <citation type="journal article" date="2016" name="Genome Announc.">
        <title>Draft Genome Sequences of Five Rapidly Growing Mycobacterium Species, M. thermoresistibile, M. fortuitum subsp. acetamidolyticum, M. canariasense, M. brisbanense, and M. novocastrense.</title>
        <authorList>
            <person name="Katahira K."/>
            <person name="Ogura Y."/>
            <person name="Gotoh Y."/>
            <person name="Hayashi T."/>
        </authorList>
    </citation>
    <scope>NUCLEOTIDE SEQUENCE [LARGE SCALE GENOMIC DNA]</scope>
    <source>
        <strain evidence="1 2">JCM6368</strain>
    </source>
</reference>
<proteinExistence type="predicted"/>
<reference evidence="2" key="2">
    <citation type="submission" date="2016-02" db="EMBL/GenBank/DDBJ databases">
        <title>Draft genome sequence of five rapidly growing Mycobacterium species.</title>
        <authorList>
            <person name="Katahira K."/>
            <person name="Gotou Y."/>
            <person name="Iida K."/>
            <person name="Ogura Y."/>
            <person name="Hayashi T."/>
        </authorList>
    </citation>
    <scope>NUCLEOTIDE SEQUENCE [LARGE SCALE GENOMIC DNA]</scope>
    <source>
        <strain evidence="2">JCM6368</strain>
    </source>
</reference>
<evidence type="ECO:0000313" key="1">
    <source>
        <dbReference type="EMBL" id="GAT05483.1"/>
    </source>
</evidence>
<dbReference type="AlphaFoldDB" id="A0A117IGA1"/>
<evidence type="ECO:0000313" key="2">
    <source>
        <dbReference type="Proteomes" id="UP000069705"/>
    </source>
</evidence>
<sequence>MDPVTATLPVVPDTVHSGAPAACGAAVGQVLASVAVSAIEGVSTSATDGVLVEDEAVAVSESEPQAASVMVSVAAHVTSATVEGTRKEFMRARLQPKAGAVAPRLVRRCADVRRIPGNRPSFLMRYLERQRLWPEP</sequence>
<comment type="caution">
    <text evidence="1">The sequence shown here is derived from an EMBL/GenBank/DDBJ whole genome shotgun (WGS) entry which is preliminary data.</text>
</comment>
<dbReference type="EMBL" id="BCSZ01000061">
    <property type="protein sequence ID" value="GAT05483.1"/>
    <property type="molecule type" value="Genomic_DNA"/>
</dbReference>
<protein>
    <submittedName>
        <fullName evidence="1">Uncharacterized protein</fullName>
    </submittedName>
</protein>
<name>A0A117IGA1_MYCFO</name>
<gene>
    <name evidence="1" type="ORF">RMCFA_5594</name>
</gene>
<dbReference type="Proteomes" id="UP000069705">
    <property type="component" value="Unassembled WGS sequence"/>
</dbReference>
<organism evidence="1 2">
    <name type="scientific">Mycolicibacterium fortuitum subsp. acetamidolyticum</name>
    <dbReference type="NCBI Taxonomy" id="144550"/>
    <lineage>
        <taxon>Bacteria</taxon>
        <taxon>Bacillati</taxon>
        <taxon>Actinomycetota</taxon>
        <taxon>Actinomycetes</taxon>
        <taxon>Mycobacteriales</taxon>
        <taxon>Mycobacteriaceae</taxon>
        <taxon>Mycolicibacterium</taxon>
    </lineage>
</organism>